<evidence type="ECO:0000313" key="7">
    <source>
        <dbReference type="EMBL" id="MDT0615150.1"/>
    </source>
</evidence>
<dbReference type="InterPro" id="IPR020084">
    <property type="entry name" value="NUDIX_hydrolase_CS"/>
</dbReference>
<evidence type="ECO:0000256" key="5">
    <source>
        <dbReference type="SAM" id="MobiDB-lite"/>
    </source>
</evidence>
<feature type="domain" description="Nudix hydrolase" evidence="6">
    <location>
        <begin position="4"/>
        <end position="147"/>
    </location>
</feature>
<organism evidence="7 8">
    <name type="scientific">Streptomyces lancefieldiae</name>
    <dbReference type="NCBI Taxonomy" id="3075520"/>
    <lineage>
        <taxon>Bacteria</taxon>
        <taxon>Bacillati</taxon>
        <taxon>Actinomycetota</taxon>
        <taxon>Actinomycetes</taxon>
        <taxon>Kitasatosporales</taxon>
        <taxon>Streptomycetaceae</taxon>
        <taxon>Streptomyces</taxon>
    </lineage>
</organism>
<dbReference type="PRINTS" id="PR00502">
    <property type="entry name" value="NUDIXFAMILY"/>
</dbReference>
<dbReference type="PROSITE" id="PS00893">
    <property type="entry name" value="NUDIX_BOX"/>
    <property type="match status" value="1"/>
</dbReference>
<dbReference type="PANTHER" id="PTHR43046:SF16">
    <property type="entry name" value="ADP-RIBOSE PYROPHOSPHATASE YJHB-RELATED"/>
    <property type="match status" value="1"/>
</dbReference>
<evidence type="ECO:0000256" key="3">
    <source>
        <dbReference type="ARBA" id="ARBA00022801"/>
    </source>
</evidence>
<keyword evidence="3 4" id="KW-0378">Hydrolase</keyword>
<dbReference type="InterPro" id="IPR020476">
    <property type="entry name" value="Nudix_hydrolase"/>
</dbReference>
<comment type="similarity">
    <text evidence="2 4">Belongs to the Nudix hydrolase family.</text>
</comment>
<evidence type="ECO:0000256" key="2">
    <source>
        <dbReference type="ARBA" id="ARBA00005582"/>
    </source>
</evidence>
<dbReference type="Gene3D" id="3.90.79.10">
    <property type="entry name" value="Nucleoside Triphosphate Pyrophosphohydrolase"/>
    <property type="match status" value="1"/>
</dbReference>
<comment type="caution">
    <text evidence="7">The sequence shown here is derived from an EMBL/GenBank/DDBJ whole genome shotgun (WGS) entry which is preliminary data.</text>
</comment>
<name>A0ABU3AZ64_9ACTN</name>
<dbReference type="EMBL" id="JAVRFH010000054">
    <property type="protein sequence ID" value="MDT0615150.1"/>
    <property type="molecule type" value="Genomic_DNA"/>
</dbReference>
<protein>
    <submittedName>
        <fullName evidence="7">NUDIX hydrolase</fullName>
    </submittedName>
</protein>
<comment type="cofactor">
    <cofactor evidence="1">
        <name>Mg(2+)</name>
        <dbReference type="ChEBI" id="CHEBI:18420"/>
    </cofactor>
</comment>
<gene>
    <name evidence="7" type="ORF">RM812_33900</name>
</gene>
<dbReference type="InterPro" id="IPR015797">
    <property type="entry name" value="NUDIX_hydrolase-like_dom_sf"/>
</dbReference>
<evidence type="ECO:0000259" key="6">
    <source>
        <dbReference type="PROSITE" id="PS51462"/>
    </source>
</evidence>
<sequence>MRRKLRVAAYAICVRDGQVLLARSPGPGGIPEWVLPGGGMEHGEDPHDTVVREVEEETGYRVEPTALLGVDSLRLTRPGRGGPGGLLRRTVDHHGVRLVYEARVTGGELRFETGGSTDLAAWQDLTAVPGLTRVPLVDIGLRLWRERPATGRTAPGAEWSGPGDGPESRADT</sequence>
<evidence type="ECO:0000256" key="1">
    <source>
        <dbReference type="ARBA" id="ARBA00001946"/>
    </source>
</evidence>
<reference evidence="7" key="1">
    <citation type="submission" date="2024-05" db="EMBL/GenBank/DDBJ databases">
        <title>30 novel species of actinomycetes from the DSMZ collection.</title>
        <authorList>
            <person name="Nouioui I."/>
        </authorList>
    </citation>
    <scope>NUCLEOTIDE SEQUENCE</scope>
    <source>
        <strain evidence="7">DSM 40712</strain>
    </source>
</reference>
<dbReference type="GO" id="GO:0016787">
    <property type="term" value="F:hydrolase activity"/>
    <property type="evidence" value="ECO:0007669"/>
    <property type="project" value="UniProtKB-KW"/>
</dbReference>
<dbReference type="PANTHER" id="PTHR43046">
    <property type="entry name" value="GDP-MANNOSE MANNOSYL HYDROLASE"/>
    <property type="match status" value="1"/>
</dbReference>
<dbReference type="InterPro" id="IPR000086">
    <property type="entry name" value="NUDIX_hydrolase_dom"/>
</dbReference>
<evidence type="ECO:0000313" key="8">
    <source>
        <dbReference type="Proteomes" id="UP001180724"/>
    </source>
</evidence>
<dbReference type="Proteomes" id="UP001180724">
    <property type="component" value="Unassembled WGS sequence"/>
</dbReference>
<dbReference type="Pfam" id="PF00293">
    <property type="entry name" value="NUDIX"/>
    <property type="match status" value="1"/>
</dbReference>
<dbReference type="PROSITE" id="PS51462">
    <property type="entry name" value="NUDIX"/>
    <property type="match status" value="1"/>
</dbReference>
<keyword evidence="8" id="KW-1185">Reference proteome</keyword>
<dbReference type="SUPFAM" id="SSF55811">
    <property type="entry name" value="Nudix"/>
    <property type="match status" value="1"/>
</dbReference>
<proteinExistence type="inferred from homology"/>
<dbReference type="CDD" id="cd02883">
    <property type="entry name" value="NUDIX_Hydrolase"/>
    <property type="match status" value="1"/>
</dbReference>
<accession>A0ABU3AZ64</accession>
<evidence type="ECO:0000256" key="4">
    <source>
        <dbReference type="RuleBase" id="RU003476"/>
    </source>
</evidence>
<dbReference type="RefSeq" id="WP_311581845.1">
    <property type="nucleotide sequence ID" value="NZ_JAVRFH010000054.1"/>
</dbReference>
<feature type="region of interest" description="Disordered" evidence="5">
    <location>
        <begin position="150"/>
        <end position="172"/>
    </location>
</feature>